<proteinExistence type="predicted"/>
<evidence type="ECO:0000256" key="1">
    <source>
        <dbReference type="SAM" id="MobiDB-lite"/>
    </source>
</evidence>
<dbReference type="AlphaFoldDB" id="A0AAD9YT84"/>
<protein>
    <submittedName>
        <fullName evidence="2">Uncharacterized protein</fullName>
    </submittedName>
</protein>
<reference evidence="2" key="1">
    <citation type="submission" date="2023-02" db="EMBL/GenBank/DDBJ databases">
        <title>Colletotrichum kahawae CIFC_Que2 genome sequencing and assembly.</title>
        <authorList>
            <person name="Baroncelli R."/>
        </authorList>
    </citation>
    <scope>NUCLEOTIDE SEQUENCE</scope>
    <source>
        <strain evidence="2">CIFC_Que2</strain>
    </source>
</reference>
<accession>A0AAD9YT84</accession>
<gene>
    <name evidence="2" type="ORF">CKAH01_12608</name>
</gene>
<comment type="caution">
    <text evidence="2">The sequence shown here is derived from an EMBL/GenBank/DDBJ whole genome shotgun (WGS) entry which is preliminary data.</text>
</comment>
<dbReference type="Proteomes" id="UP001281614">
    <property type="component" value="Unassembled WGS sequence"/>
</dbReference>
<keyword evidence="3" id="KW-1185">Reference proteome</keyword>
<feature type="region of interest" description="Disordered" evidence="1">
    <location>
        <begin position="24"/>
        <end position="49"/>
    </location>
</feature>
<sequence>MVPGPDGLSVDGYWTKGPVENGWRAQLKSPDIGPDGARDETNGPIRWKPSSCLQHAARGVNRLKQEVPDGDLLWSGGPLVVFLVVPLFPNQARQQGQPGPSSDPEHLELGPSNLGLDGAARGTLAVAGTDDRFGYATKVPRELARTPCKLHTYLRYTRSLQPSQSLDCISRTLLLLLPLLLPLLLHCCKSTATAMATSPATATVRPSCLSLHAAAAATTGHLYYAVAVVTKIRPASSVHHADEVPPITSGTCACAGPQTAASPEALVCSCATTQTAQPTDVGRRLAKALLYLVLY</sequence>
<evidence type="ECO:0000313" key="3">
    <source>
        <dbReference type="Proteomes" id="UP001281614"/>
    </source>
</evidence>
<evidence type="ECO:0000313" key="2">
    <source>
        <dbReference type="EMBL" id="KAK2776084.1"/>
    </source>
</evidence>
<dbReference type="EMBL" id="VYYT01000031">
    <property type="protein sequence ID" value="KAK2776084.1"/>
    <property type="molecule type" value="Genomic_DNA"/>
</dbReference>
<organism evidence="2 3">
    <name type="scientific">Colletotrichum kahawae</name>
    <name type="common">Coffee berry disease fungus</name>
    <dbReference type="NCBI Taxonomy" id="34407"/>
    <lineage>
        <taxon>Eukaryota</taxon>
        <taxon>Fungi</taxon>
        <taxon>Dikarya</taxon>
        <taxon>Ascomycota</taxon>
        <taxon>Pezizomycotina</taxon>
        <taxon>Sordariomycetes</taxon>
        <taxon>Hypocreomycetidae</taxon>
        <taxon>Glomerellales</taxon>
        <taxon>Glomerellaceae</taxon>
        <taxon>Colletotrichum</taxon>
        <taxon>Colletotrichum gloeosporioides species complex</taxon>
    </lineage>
</organism>
<name>A0AAD9YT84_COLKA</name>
<feature type="region of interest" description="Disordered" evidence="1">
    <location>
        <begin position="92"/>
        <end position="113"/>
    </location>
</feature>